<comment type="subcellular location">
    <subcellularLocation>
        <location evidence="1">Cell inner membrane</location>
        <topology evidence="1">Multi-pass membrane protein</topology>
    </subcellularLocation>
    <subcellularLocation>
        <location evidence="8">Cell membrane</location>
        <topology evidence="8">Multi-pass membrane protein</topology>
    </subcellularLocation>
</comment>
<evidence type="ECO:0000256" key="3">
    <source>
        <dbReference type="ARBA" id="ARBA00022475"/>
    </source>
</evidence>
<evidence type="ECO:0000256" key="5">
    <source>
        <dbReference type="ARBA" id="ARBA00022692"/>
    </source>
</evidence>
<comment type="similarity">
    <text evidence="8">Belongs to the binding-protein-dependent transport system permease family.</text>
</comment>
<keyword evidence="4" id="KW-0997">Cell inner membrane</keyword>
<evidence type="ECO:0000256" key="7">
    <source>
        <dbReference type="ARBA" id="ARBA00023136"/>
    </source>
</evidence>
<keyword evidence="11" id="KW-1185">Reference proteome</keyword>
<dbReference type="InterPro" id="IPR035906">
    <property type="entry name" value="MetI-like_sf"/>
</dbReference>
<evidence type="ECO:0000259" key="9">
    <source>
        <dbReference type="PROSITE" id="PS50928"/>
    </source>
</evidence>
<keyword evidence="2 8" id="KW-0813">Transport</keyword>
<evidence type="ECO:0000256" key="1">
    <source>
        <dbReference type="ARBA" id="ARBA00004429"/>
    </source>
</evidence>
<name>A0A239M1D0_9NOCA</name>
<evidence type="ECO:0000313" key="11">
    <source>
        <dbReference type="Proteomes" id="UP000198327"/>
    </source>
</evidence>
<sequence>MGASNNIDVVTTLIYETTQRYPIDYGFGAVLGAPLILAGITVVIFQRWSLRDERRYVGVSGKGKYASQQTSGWAVVPVAVYIVVAVLLPVGSLIVTSLSPFWSGKVDPSNFTLRAFERAFSDPTTVKAVTTSFTAAFITLLIVLPLGFLAAVALLQRTKVPGPIRWVIDMLSSVSLGIPAALFGFALLFTYSGQPFQLYGTTAIIVVAYVTLMIPQAVRPQLSSLLSTSNEYVEASTVSGAGAVRTATLITVPMARTGIAVASAMVVVLVFHEFAASVMVRSPQTQVMGTLLFDEWTSGTAPGVAVVALIMIAVTAVGVGLALAIGGRRALENI</sequence>
<dbReference type="AlphaFoldDB" id="A0A239M1D0"/>
<feature type="transmembrane region" description="Helical" evidence="8">
    <location>
        <begin position="25"/>
        <end position="45"/>
    </location>
</feature>
<organism evidence="10 11">
    <name type="scientific">Rhodococcoides kyotonense</name>
    <dbReference type="NCBI Taxonomy" id="398843"/>
    <lineage>
        <taxon>Bacteria</taxon>
        <taxon>Bacillati</taxon>
        <taxon>Actinomycetota</taxon>
        <taxon>Actinomycetes</taxon>
        <taxon>Mycobacteriales</taxon>
        <taxon>Nocardiaceae</taxon>
        <taxon>Rhodococcoides</taxon>
    </lineage>
</organism>
<dbReference type="SUPFAM" id="SSF161098">
    <property type="entry name" value="MetI-like"/>
    <property type="match status" value="1"/>
</dbReference>
<keyword evidence="7 8" id="KW-0472">Membrane</keyword>
<keyword evidence="5 8" id="KW-0812">Transmembrane</keyword>
<reference evidence="11" key="1">
    <citation type="submission" date="2017-06" db="EMBL/GenBank/DDBJ databases">
        <authorList>
            <person name="Varghese N."/>
            <person name="Submissions S."/>
        </authorList>
    </citation>
    <scope>NUCLEOTIDE SEQUENCE [LARGE SCALE GENOMIC DNA]</scope>
    <source>
        <strain evidence="11">JCM 23211</strain>
    </source>
</reference>
<keyword evidence="3" id="KW-1003">Cell membrane</keyword>
<dbReference type="EMBL" id="FZOW01000015">
    <property type="protein sequence ID" value="SNT35883.1"/>
    <property type="molecule type" value="Genomic_DNA"/>
</dbReference>
<feature type="transmembrane region" description="Helical" evidence="8">
    <location>
        <begin position="167"/>
        <end position="190"/>
    </location>
</feature>
<gene>
    <name evidence="10" type="ORF">SAMN05421642_11546</name>
</gene>
<feature type="domain" description="ABC transmembrane type-1" evidence="9">
    <location>
        <begin position="129"/>
        <end position="323"/>
    </location>
</feature>
<dbReference type="InterPro" id="IPR000515">
    <property type="entry name" value="MetI-like"/>
</dbReference>
<feature type="transmembrane region" description="Helical" evidence="8">
    <location>
        <begin position="300"/>
        <end position="325"/>
    </location>
</feature>
<feature type="transmembrane region" description="Helical" evidence="8">
    <location>
        <begin position="133"/>
        <end position="155"/>
    </location>
</feature>
<protein>
    <submittedName>
        <fullName evidence="10">Iron(III) transport system permease protein</fullName>
    </submittedName>
</protein>
<evidence type="ECO:0000313" key="10">
    <source>
        <dbReference type="EMBL" id="SNT35883.1"/>
    </source>
</evidence>
<dbReference type="PANTHER" id="PTHR43357">
    <property type="entry name" value="INNER MEMBRANE ABC TRANSPORTER PERMEASE PROTEIN YDCV"/>
    <property type="match status" value="1"/>
</dbReference>
<dbReference type="CDD" id="cd06261">
    <property type="entry name" value="TM_PBP2"/>
    <property type="match status" value="1"/>
</dbReference>
<dbReference type="GO" id="GO:0055085">
    <property type="term" value="P:transmembrane transport"/>
    <property type="evidence" value="ECO:0007669"/>
    <property type="project" value="InterPro"/>
</dbReference>
<accession>A0A239M1D0</accession>
<feature type="transmembrane region" description="Helical" evidence="8">
    <location>
        <begin position="196"/>
        <end position="214"/>
    </location>
</feature>
<dbReference type="GO" id="GO:0005886">
    <property type="term" value="C:plasma membrane"/>
    <property type="evidence" value="ECO:0007669"/>
    <property type="project" value="UniProtKB-SubCell"/>
</dbReference>
<evidence type="ECO:0000256" key="4">
    <source>
        <dbReference type="ARBA" id="ARBA00022519"/>
    </source>
</evidence>
<evidence type="ECO:0000256" key="6">
    <source>
        <dbReference type="ARBA" id="ARBA00022989"/>
    </source>
</evidence>
<feature type="transmembrane region" description="Helical" evidence="8">
    <location>
        <begin position="259"/>
        <end position="280"/>
    </location>
</feature>
<evidence type="ECO:0000256" key="2">
    <source>
        <dbReference type="ARBA" id="ARBA00022448"/>
    </source>
</evidence>
<dbReference type="Gene3D" id="1.10.3720.10">
    <property type="entry name" value="MetI-like"/>
    <property type="match status" value="1"/>
</dbReference>
<dbReference type="PROSITE" id="PS50928">
    <property type="entry name" value="ABC_TM1"/>
    <property type="match status" value="1"/>
</dbReference>
<evidence type="ECO:0000256" key="8">
    <source>
        <dbReference type="RuleBase" id="RU363032"/>
    </source>
</evidence>
<dbReference type="PANTHER" id="PTHR43357:SF4">
    <property type="entry name" value="INNER MEMBRANE ABC TRANSPORTER PERMEASE PROTEIN YDCV"/>
    <property type="match status" value="1"/>
</dbReference>
<feature type="transmembrane region" description="Helical" evidence="8">
    <location>
        <begin position="72"/>
        <end position="95"/>
    </location>
</feature>
<dbReference type="Proteomes" id="UP000198327">
    <property type="component" value="Unassembled WGS sequence"/>
</dbReference>
<proteinExistence type="inferred from homology"/>
<keyword evidence="6 8" id="KW-1133">Transmembrane helix</keyword>
<dbReference type="Pfam" id="PF00528">
    <property type="entry name" value="BPD_transp_1"/>
    <property type="match status" value="1"/>
</dbReference>